<organism evidence="2 3">
    <name type="scientific">Rubroshorea leprosula</name>
    <dbReference type="NCBI Taxonomy" id="152421"/>
    <lineage>
        <taxon>Eukaryota</taxon>
        <taxon>Viridiplantae</taxon>
        <taxon>Streptophyta</taxon>
        <taxon>Embryophyta</taxon>
        <taxon>Tracheophyta</taxon>
        <taxon>Spermatophyta</taxon>
        <taxon>Magnoliopsida</taxon>
        <taxon>eudicotyledons</taxon>
        <taxon>Gunneridae</taxon>
        <taxon>Pentapetalae</taxon>
        <taxon>rosids</taxon>
        <taxon>malvids</taxon>
        <taxon>Malvales</taxon>
        <taxon>Dipterocarpaceae</taxon>
        <taxon>Rubroshorea</taxon>
    </lineage>
</organism>
<gene>
    <name evidence="2" type="ORF">SLEP1_g34859</name>
</gene>
<evidence type="ECO:0000313" key="2">
    <source>
        <dbReference type="EMBL" id="GKV25416.1"/>
    </source>
</evidence>
<keyword evidence="3" id="KW-1185">Reference proteome</keyword>
<comment type="caution">
    <text evidence="2">The sequence shown here is derived from an EMBL/GenBank/DDBJ whole genome shotgun (WGS) entry which is preliminary data.</text>
</comment>
<dbReference type="GO" id="GO:0048364">
    <property type="term" value="P:root development"/>
    <property type="evidence" value="ECO:0007669"/>
    <property type="project" value="InterPro"/>
</dbReference>
<evidence type="ECO:0000256" key="1">
    <source>
        <dbReference type="SAM" id="Coils"/>
    </source>
</evidence>
<keyword evidence="1" id="KW-0175">Coiled coil</keyword>
<dbReference type="EMBL" id="BPVZ01000069">
    <property type="protein sequence ID" value="GKV25416.1"/>
    <property type="molecule type" value="Genomic_DNA"/>
</dbReference>
<dbReference type="AlphaFoldDB" id="A0AAV5KLD2"/>
<dbReference type="Proteomes" id="UP001054252">
    <property type="component" value="Unassembled WGS sequence"/>
</dbReference>
<dbReference type="Pfam" id="PF03087">
    <property type="entry name" value="BPS1"/>
    <property type="match status" value="1"/>
</dbReference>
<dbReference type="InterPro" id="IPR004320">
    <property type="entry name" value="BPS1_pln"/>
</dbReference>
<dbReference type="PANTHER" id="PTHR31509">
    <property type="entry name" value="BPS1-LIKE PROTEIN"/>
    <property type="match status" value="1"/>
</dbReference>
<protein>
    <submittedName>
        <fullName evidence="2">Uncharacterized protein</fullName>
    </submittedName>
</protein>
<feature type="coiled-coil region" evidence="1">
    <location>
        <begin position="283"/>
        <end position="317"/>
    </location>
</feature>
<name>A0AAV5KLD2_9ROSI</name>
<accession>A0AAV5KLD2</accession>
<sequence length="332" mass="37014">MKKPQSFFRSLSSRIPARLSASSAAVAPLAGRSQFDELITAELIKLIPQTPSDHSECTTSSTWLIHALSASATTQKIALQSLANVALQDSDRKVLNEFLNDNVKLLDGCNEMAERIEMIRQYLDSLRIASHLLERNVSCLNRAEQALNSCEQMERKCRDKHLSLIKVLNQKLKQDTTQILTSTSELKEILSGSESVALMACGILGISLSLKSRHQQLLGVKSRQPMSAARSGWSGALHELQRRLKEEAEKKRKSGSSLTLTRLQMTVAAARKLRDQVRCGNRNDETKEAAEELTRRCGDLEEDIRDLEKGVKELYKNLISVRMCLLGILSQA</sequence>
<dbReference type="GO" id="GO:0048367">
    <property type="term" value="P:shoot system development"/>
    <property type="evidence" value="ECO:0007669"/>
    <property type="project" value="InterPro"/>
</dbReference>
<evidence type="ECO:0000313" key="3">
    <source>
        <dbReference type="Proteomes" id="UP001054252"/>
    </source>
</evidence>
<reference evidence="2 3" key="1">
    <citation type="journal article" date="2021" name="Commun. Biol.">
        <title>The genome of Shorea leprosula (Dipterocarpaceae) highlights the ecological relevance of drought in aseasonal tropical rainforests.</title>
        <authorList>
            <person name="Ng K.K.S."/>
            <person name="Kobayashi M.J."/>
            <person name="Fawcett J.A."/>
            <person name="Hatakeyama M."/>
            <person name="Paape T."/>
            <person name="Ng C.H."/>
            <person name="Ang C.C."/>
            <person name="Tnah L.H."/>
            <person name="Lee C.T."/>
            <person name="Nishiyama T."/>
            <person name="Sese J."/>
            <person name="O'Brien M.J."/>
            <person name="Copetti D."/>
            <person name="Mohd Noor M.I."/>
            <person name="Ong R.C."/>
            <person name="Putra M."/>
            <person name="Sireger I.Z."/>
            <person name="Indrioko S."/>
            <person name="Kosugi Y."/>
            <person name="Izuno A."/>
            <person name="Isagi Y."/>
            <person name="Lee S.L."/>
            <person name="Shimizu K.K."/>
        </authorList>
    </citation>
    <scope>NUCLEOTIDE SEQUENCE [LARGE SCALE GENOMIC DNA]</scope>
    <source>
        <strain evidence="2">214</strain>
    </source>
</reference>
<proteinExistence type="predicted"/>